<feature type="region of interest" description="Disordered" evidence="1">
    <location>
        <begin position="491"/>
        <end position="512"/>
    </location>
</feature>
<name>D6WQR7_TRICA</name>
<dbReference type="PhylomeDB" id="D6WQR7"/>
<dbReference type="GO" id="GO:0003684">
    <property type="term" value="F:damaged DNA binding"/>
    <property type="evidence" value="ECO:0007669"/>
    <property type="project" value="InterPro"/>
</dbReference>
<dbReference type="Pfam" id="PF03731">
    <property type="entry name" value="Ku_N"/>
    <property type="match status" value="1"/>
</dbReference>
<protein>
    <submittedName>
        <fullName evidence="4">Inverted repeat-binding protein</fullName>
    </submittedName>
</protein>
<sequence length="512" mass="58743">MSDNEDVGDESASSNTFYKPSFVLIAIDTDPSMFVKNESDGNTPFKDCISACYNLANSLIFVQNKRSWSPFGVVLAREDASASLVNFNDNILQSIKLLKEKNELSQEKLLDMYERKSGLNLSSFFLFCKKKFKEVNSVFYKRTIIFITNDDNPVRGDKNQRFAALNEAKNFESNDITFELVTMKPNFDYKIFYNELFSIIKSPPVETVVEDEDGLFEKLSSSVVRRFYQRRLLFFPFANDQTRFLKIRQKSFVQEERLYNNASVSESGKLLKKVSKTVNDSIETYKLDYELGSLEFSVSERFKIRNTDLPIGYTLVQVSDRVTDVGIVLTNPVIIEVDPKEELDLFASFWQYCVEKNKVLVCFRKLKKLDKICFVEFIPKFMNNSRVFVAKTIPFNDDHQPIPSALASEEPNESFSKKMLQTTNELIDNLTFDYDPKMFTNPSLTKKKAYLRSKLLEEPQEDVEDVSLDSAAIDKRLGDLGASFKMLFGLEEQTAPKRKAPASGRGSKKTKT</sequence>
<reference evidence="4 5" key="1">
    <citation type="journal article" date="2008" name="Nature">
        <title>The genome of the model beetle and pest Tribolium castaneum.</title>
        <authorList>
            <consortium name="Tribolium Genome Sequencing Consortium"/>
            <person name="Richards S."/>
            <person name="Gibbs R.A."/>
            <person name="Weinstock G.M."/>
            <person name="Brown S.J."/>
            <person name="Denell R."/>
            <person name="Beeman R.W."/>
            <person name="Gibbs R."/>
            <person name="Beeman R.W."/>
            <person name="Brown S.J."/>
            <person name="Bucher G."/>
            <person name="Friedrich M."/>
            <person name="Grimmelikhuijzen C.J."/>
            <person name="Klingler M."/>
            <person name="Lorenzen M."/>
            <person name="Richards S."/>
            <person name="Roth S."/>
            <person name="Schroder R."/>
            <person name="Tautz D."/>
            <person name="Zdobnov E.M."/>
            <person name="Muzny D."/>
            <person name="Gibbs R.A."/>
            <person name="Weinstock G.M."/>
            <person name="Attaway T."/>
            <person name="Bell S."/>
            <person name="Buhay C.J."/>
            <person name="Chandrabose M.N."/>
            <person name="Chavez D."/>
            <person name="Clerk-Blankenburg K.P."/>
            <person name="Cree A."/>
            <person name="Dao M."/>
            <person name="Davis C."/>
            <person name="Chacko J."/>
            <person name="Dinh H."/>
            <person name="Dugan-Rocha S."/>
            <person name="Fowler G."/>
            <person name="Garner T.T."/>
            <person name="Garnes J."/>
            <person name="Gnirke A."/>
            <person name="Hawes A."/>
            <person name="Hernandez J."/>
            <person name="Hines S."/>
            <person name="Holder M."/>
            <person name="Hume J."/>
            <person name="Jhangiani S.N."/>
            <person name="Joshi V."/>
            <person name="Khan Z.M."/>
            <person name="Jackson L."/>
            <person name="Kovar C."/>
            <person name="Kowis A."/>
            <person name="Lee S."/>
            <person name="Lewis L.R."/>
            <person name="Margolis J."/>
            <person name="Morgan M."/>
            <person name="Nazareth L.V."/>
            <person name="Nguyen N."/>
            <person name="Okwuonu G."/>
            <person name="Parker D."/>
            <person name="Richards S."/>
            <person name="Ruiz S.J."/>
            <person name="Santibanez J."/>
            <person name="Savard J."/>
            <person name="Scherer S.E."/>
            <person name="Schneider B."/>
            <person name="Sodergren E."/>
            <person name="Tautz D."/>
            <person name="Vattahil S."/>
            <person name="Villasana D."/>
            <person name="White C.S."/>
            <person name="Wright R."/>
            <person name="Park Y."/>
            <person name="Beeman R.W."/>
            <person name="Lord J."/>
            <person name="Oppert B."/>
            <person name="Lorenzen M."/>
            <person name="Brown S."/>
            <person name="Wang L."/>
            <person name="Savard J."/>
            <person name="Tautz D."/>
            <person name="Richards S."/>
            <person name="Weinstock G."/>
            <person name="Gibbs R.A."/>
            <person name="Liu Y."/>
            <person name="Worley K."/>
            <person name="Weinstock G."/>
            <person name="Elsik C.G."/>
            <person name="Reese J.T."/>
            <person name="Elhaik E."/>
            <person name="Landan G."/>
            <person name="Graur D."/>
            <person name="Arensburger P."/>
            <person name="Atkinson P."/>
            <person name="Beeman R.W."/>
            <person name="Beidler J."/>
            <person name="Brown S.J."/>
            <person name="Demuth J.P."/>
            <person name="Drury D.W."/>
            <person name="Du Y.Z."/>
            <person name="Fujiwara H."/>
            <person name="Lorenzen M."/>
            <person name="Maselli V."/>
            <person name="Osanai M."/>
            <person name="Park Y."/>
            <person name="Robertson H.M."/>
            <person name="Tu Z."/>
            <person name="Wang J.J."/>
            <person name="Wang S."/>
            <person name="Richards S."/>
            <person name="Song H."/>
            <person name="Zhang L."/>
            <person name="Sodergren E."/>
            <person name="Werner D."/>
            <person name="Stanke M."/>
            <person name="Morgenstern B."/>
            <person name="Solovyev V."/>
            <person name="Kosarev P."/>
            <person name="Brown G."/>
            <person name="Chen H.C."/>
            <person name="Ermolaeva O."/>
            <person name="Hlavina W."/>
            <person name="Kapustin Y."/>
            <person name="Kiryutin B."/>
            <person name="Kitts P."/>
            <person name="Maglott D."/>
            <person name="Pruitt K."/>
            <person name="Sapojnikov V."/>
            <person name="Souvorov A."/>
            <person name="Mackey A.J."/>
            <person name="Waterhouse R.M."/>
            <person name="Wyder S."/>
            <person name="Zdobnov E.M."/>
            <person name="Zdobnov E.M."/>
            <person name="Wyder S."/>
            <person name="Kriventseva E.V."/>
            <person name="Kadowaki T."/>
            <person name="Bork P."/>
            <person name="Aranda M."/>
            <person name="Bao R."/>
            <person name="Beermann A."/>
            <person name="Berns N."/>
            <person name="Bolognesi R."/>
            <person name="Bonneton F."/>
            <person name="Bopp D."/>
            <person name="Brown S.J."/>
            <person name="Bucher G."/>
            <person name="Butts T."/>
            <person name="Chaumot A."/>
            <person name="Denell R.E."/>
            <person name="Ferrier D.E."/>
            <person name="Friedrich M."/>
            <person name="Gordon C.M."/>
            <person name="Jindra M."/>
            <person name="Klingler M."/>
            <person name="Lan Q."/>
            <person name="Lattorff H.M."/>
            <person name="Laudet V."/>
            <person name="von Levetsow C."/>
            <person name="Liu Z."/>
            <person name="Lutz R."/>
            <person name="Lynch J.A."/>
            <person name="da Fonseca R.N."/>
            <person name="Posnien N."/>
            <person name="Reuter R."/>
            <person name="Roth S."/>
            <person name="Savard J."/>
            <person name="Schinko J.B."/>
            <person name="Schmitt C."/>
            <person name="Schoppmeier M."/>
            <person name="Schroder R."/>
            <person name="Shippy T.D."/>
            <person name="Simonnet F."/>
            <person name="Marques-Souza H."/>
            <person name="Tautz D."/>
            <person name="Tomoyasu Y."/>
            <person name="Trauner J."/>
            <person name="Van der Zee M."/>
            <person name="Vervoort M."/>
            <person name="Wittkopp N."/>
            <person name="Wimmer E.A."/>
            <person name="Yang X."/>
            <person name="Jones A.K."/>
            <person name="Sattelle D.B."/>
            <person name="Ebert P.R."/>
            <person name="Nelson D."/>
            <person name="Scott J.G."/>
            <person name="Beeman R.W."/>
            <person name="Muthukrishnan S."/>
            <person name="Kramer K.J."/>
            <person name="Arakane Y."/>
            <person name="Beeman R.W."/>
            <person name="Zhu Q."/>
            <person name="Hogenkamp D."/>
            <person name="Dixit R."/>
            <person name="Oppert B."/>
            <person name="Jiang H."/>
            <person name="Zou Z."/>
            <person name="Marshall J."/>
            <person name="Elpidina E."/>
            <person name="Vinokurov K."/>
            <person name="Oppert C."/>
            <person name="Zou Z."/>
            <person name="Evans J."/>
            <person name="Lu Z."/>
            <person name="Zhao P."/>
            <person name="Sumathipala N."/>
            <person name="Altincicek B."/>
            <person name="Vilcinskas A."/>
            <person name="Williams M."/>
            <person name="Hultmark D."/>
            <person name="Hetru C."/>
            <person name="Jiang H."/>
            <person name="Grimmelikhuijzen C.J."/>
            <person name="Hauser F."/>
            <person name="Cazzamali G."/>
            <person name="Williamson M."/>
            <person name="Park Y."/>
            <person name="Li B."/>
            <person name="Tanaka Y."/>
            <person name="Predel R."/>
            <person name="Neupert S."/>
            <person name="Schachtner J."/>
            <person name="Verleyen P."/>
            <person name="Raible F."/>
            <person name="Bork P."/>
            <person name="Friedrich M."/>
            <person name="Walden K.K."/>
            <person name="Robertson H.M."/>
            <person name="Angeli S."/>
            <person name="Foret S."/>
            <person name="Bucher G."/>
            <person name="Schuetz S."/>
            <person name="Maleszka R."/>
            <person name="Wimmer E.A."/>
            <person name="Beeman R.W."/>
            <person name="Lorenzen M."/>
            <person name="Tomoyasu Y."/>
            <person name="Miller S.C."/>
            <person name="Grossmann D."/>
            <person name="Bucher G."/>
        </authorList>
    </citation>
    <scope>NUCLEOTIDE SEQUENCE [LARGE SCALE GENOMIC DNA]</scope>
    <source>
        <strain evidence="4 5">Georgia GA2</strain>
    </source>
</reference>
<dbReference type="InterPro" id="IPR036465">
    <property type="entry name" value="vWFA_dom_sf"/>
</dbReference>
<evidence type="ECO:0000256" key="1">
    <source>
        <dbReference type="SAM" id="MobiDB-lite"/>
    </source>
</evidence>
<dbReference type="KEGG" id="tca:664190"/>
<dbReference type="eggNOG" id="KOG2327">
    <property type="taxonomic scope" value="Eukaryota"/>
</dbReference>
<dbReference type="OMA" id="CISACYN"/>
<feature type="compositionally biased region" description="Basic residues" evidence="1">
    <location>
        <begin position="496"/>
        <end position="512"/>
    </location>
</feature>
<dbReference type="SUPFAM" id="SSF100939">
    <property type="entry name" value="SPOC domain-like"/>
    <property type="match status" value="1"/>
</dbReference>
<dbReference type="CDD" id="cd00788">
    <property type="entry name" value="KU70"/>
    <property type="match status" value="1"/>
</dbReference>
<dbReference type="PANTHER" id="PTHR12604">
    <property type="entry name" value="KU AUTOANTIGEN DNA HELICASE"/>
    <property type="match status" value="1"/>
</dbReference>
<dbReference type="InterPro" id="IPR006165">
    <property type="entry name" value="Ku70"/>
</dbReference>
<dbReference type="STRING" id="7070.D6WQR7"/>
<dbReference type="PANTHER" id="PTHR12604:SF2">
    <property type="entry name" value="X-RAY REPAIR CROSS-COMPLEMENTING PROTEIN 6"/>
    <property type="match status" value="1"/>
</dbReference>
<evidence type="ECO:0000313" key="5">
    <source>
        <dbReference type="Proteomes" id="UP000007266"/>
    </source>
</evidence>
<dbReference type="GO" id="GO:0042162">
    <property type="term" value="F:telomeric DNA binding"/>
    <property type="evidence" value="ECO:0000318"/>
    <property type="project" value="GO_Central"/>
</dbReference>
<feature type="domain" description="Ku70/Ku80 C-terminal arm" evidence="2">
    <location>
        <begin position="433"/>
        <end position="507"/>
    </location>
</feature>
<reference evidence="4 5" key="2">
    <citation type="journal article" date="2010" name="Nucleic Acids Res.">
        <title>BeetleBase in 2010: revisions to provide comprehensive genomic information for Tribolium castaneum.</title>
        <authorList>
            <person name="Kim H.S."/>
            <person name="Murphy T."/>
            <person name="Xia J."/>
            <person name="Caragea D."/>
            <person name="Park Y."/>
            <person name="Beeman R.W."/>
            <person name="Lorenzen M.D."/>
            <person name="Butcher S."/>
            <person name="Manak J.R."/>
            <person name="Brown S.J."/>
        </authorList>
    </citation>
    <scope>GENOME REANNOTATION</scope>
    <source>
        <strain evidence="4 5">Georgia GA2</strain>
    </source>
</reference>
<feature type="domain" description="Ku70/Ku80 N-terminal alpha/beta" evidence="3">
    <location>
        <begin position="23"/>
        <end position="201"/>
    </location>
</feature>
<dbReference type="AlphaFoldDB" id="D6WQR7"/>
<dbReference type="InterPro" id="IPR047087">
    <property type="entry name" value="KU70_core_dom"/>
</dbReference>
<evidence type="ECO:0000313" key="4">
    <source>
        <dbReference type="EMBL" id="EFA07537.1"/>
    </source>
</evidence>
<dbReference type="GO" id="GO:0003678">
    <property type="term" value="F:DNA helicase activity"/>
    <property type="evidence" value="ECO:0007669"/>
    <property type="project" value="InterPro"/>
</dbReference>
<evidence type="ECO:0000259" key="2">
    <source>
        <dbReference type="Pfam" id="PF03730"/>
    </source>
</evidence>
<dbReference type="Pfam" id="PF03730">
    <property type="entry name" value="Ku_C"/>
    <property type="match status" value="1"/>
</dbReference>
<proteinExistence type="predicted"/>
<dbReference type="OrthoDB" id="3249161at2759"/>
<dbReference type="GO" id="GO:0043564">
    <property type="term" value="C:Ku70:Ku80 complex"/>
    <property type="evidence" value="ECO:0000318"/>
    <property type="project" value="GO_Central"/>
</dbReference>
<evidence type="ECO:0000259" key="3">
    <source>
        <dbReference type="Pfam" id="PF03731"/>
    </source>
</evidence>
<dbReference type="GO" id="GO:0000723">
    <property type="term" value="P:telomere maintenance"/>
    <property type="evidence" value="ECO:0000318"/>
    <property type="project" value="GO_Central"/>
</dbReference>
<dbReference type="GO" id="GO:0006303">
    <property type="term" value="P:double-strand break repair via nonhomologous end joining"/>
    <property type="evidence" value="ECO:0000318"/>
    <property type="project" value="GO_Central"/>
</dbReference>
<dbReference type="FunCoup" id="D6WQR7">
    <property type="interactions" value="1438"/>
</dbReference>
<accession>D6WQR7</accession>
<dbReference type="SUPFAM" id="SSF53300">
    <property type="entry name" value="vWA-like"/>
    <property type="match status" value="1"/>
</dbReference>
<dbReference type="Gene3D" id="1.10.1600.10">
    <property type="match status" value="1"/>
</dbReference>
<keyword evidence="5" id="KW-1185">Reference proteome</keyword>
<dbReference type="HOGENOM" id="CLU_535603_0_0_1"/>
<dbReference type="InterPro" id="IPR005160">
    <property type="entry name" value="Ku_C"/>
</dbReference>
<organism evidence="4 5">
    <name type="scientific">Tribolium castaneum</name>
    <name type="common">Red flour beetle</name>
    <dbReference type="NCBI Taxonomy" id="7070"/>
    <lineage>
        <taxon>Eukaryota</taxon>
        <taxon>Metazoa</taxon>
        <taxon>Ecdysozoa</taxon>
        <taxon>Arthropoda</taxon>
        <taxon>Hexapoda</taxon>
        <taxon>Insecta</taxon>
        <taxon>Pterygota</taxon>
        <taxon>Neoptera</taxon>
        <taxon>Endopterygota</taxon>
        <taxon>Coleoptera</taxon>
        <taxon>Polyphaga</taxon>
        <taxon>Cucujiformia</taxon>
        <taxon>Tenebrionidae</taxon>
        <taxon>Tenebrionidae incertae sedis</taxon>
        <taxon>Tribolium</taxon>
    </lineage>
</organism>
<dbReference type="PIRSF" id="PIRSF003033">
    <property type="entry name" value="Ku70"/>
    <property type="match status" value="1"/>
</dbReference>
<dbReference type="EMBL" id="KQ971354">
    <property type="protein sequence ID" value="EFA07537.1"/>
    <property type="molecule type" value="Genomic_DNA"/>
</dbReference>
<gene>
    <name evidence="4" type="primary">AUGUSTUS-3.0.2_09971</name>
    <name evidence="4" type="ORF">TcasGA2_TC009971</name>
</gene>
<dbReference type="Proteomes" id="UP000007266">
    <property type="component" value="Linkage group 7"/>
</dbReference>
<dbReference type="InterPro" id="IPR005161">
    <property type="entry name" value="Ku_N"/>
</dbReference>
<dbReference type="InParanoid" id="D6WQR7"/>
<dbReference type="InterPro" id="IPR016194">
    <property type="entry name" value="SPOC-like_C_dom_sf"/>
</dbReference>
<dbReference type="Gene3D" id="3.40.50.410">
    <property type="entry name" value="von Willebrand factor, type A domain"/>
    <property type="match status" value="1"/>
</dbReference>